<gene>
    <name evidence="2" type="ORF">CLORY_19750</name>
</gene>
<dbReference type="Proteomes" id="UP000190080">
    <property type="component" value="Unassembled WGS sequence"/>
</dbReference>
<dbReference type="AlphaFoldDB" id="A0A1V4IQ58"/>
<comment type="caution">
    <text evidence="2">The sequence shown here is derived from an EMBL/GenBank/DDBJ whole genome shotgun (WGS) entry which is preliminary data.</text>
</comment>
<proteinExistence type="predicted"/>
<dbReference type="InterPro" id="IPR025164">
    <property type="entry name" value="Toastrack_DUF4097"/>
</dbReference>
<organism evidence="2 3">
    <name type="scientific">Clostridium oryzae</name>
    <dbReference type="NCBI Taxonomy" id="1450648"/>
    <lineage>
        <taxon>Bacteria</taxon>
        <taxon>Bacillati</taxon>
        <taxon>Bacillota</taxon>
        <taxon>Clostridia</taxon>
        <taxon>Eubacteriales</taxon>
        <taxon>Clostridiaceae</taxon>
        <taxon>Clostridium</taxon>
    </lineage>
</organism>
<reference evidence="2 3" key="1">
    <citation type="submission" date="2017-03" db="EMBL/GenBank/DDBJ databases">
        <title>Genome sequence of Clostridium oryzae DSM 28571.</title>
        <authorList>
            <person name="Poehlein A."/>
            <person name="Daniel R."/>
        </authorList>
    </citation>
    <scope>NUCLEOTIDE SEQUENCE [LARGE SCALE GENOMIC DNA]</scope>
    <source>
        <strain evidence="2 3">DSM 28571</strain>
    </source>
</reference>
<sequence length="337" mass="36919">MRHVKKVIAVLIAGTLAIAEVGCKSNRTAGNIKKPVERHSYLAANIVSRKGNNLITMKKVLNYKKNTQGYNAVSLPSNCGNIEVKYINEPELKIDASVYVSGNDKDYEKSMLKDLYLKLKDENGKIEILPYRGENMLFEKAADYNRTKCLVKLNYSIQIPKNIKNIELGSTAGTIKTDKINCDTLKVETICGKFISQGIRANEITLEATKSNVKMNGKTICDDMKTKVITGDCCINLFNGCINASTANTAFKISNGNLRGESTIEGSGATALEINKMYENSCLDIKSYAGNVNLKIGKNAKCKLNYNHLDTNKNGSKVFNGGGAEINVELSGGKLKF</sequence>
<dbReference type="Pfam" id="PF13349">
    <property type="entry name" value="DUF4097"/>
    <property type="match status" value="1"/>
</dbReference>
<evidence type="ECO:0000259" key="1">
    <source>
        <dbReference type="Pfam" id="PF13349"/>
    </source>
</evidence>
<dbReference type="EMBL" id="MZGV01000017">
    <property type="protein sequence ID" value="OPJ62152.1"/>
    <property type="molecule type" value="Genomic_DNA"/>
</dbReference>
<protein>
    <recommendedName>
        <fullName evidence="1">DUF4097 domain-containing protein</fullName>
    </recommendedName>
</protein>
<evidence type="ECO:0000313" key="3">
    <source>
        <dbReference type="Proteomes" id="UP000190080"/>
    </source>
</evidence>
<dbReference type="RefSeq" id="WP_079423789.1">
    <property type="nucleotide sequence ID" value="NZ_MZGV01000017.1"/>
</dbReference>
<accession>A0A1V4IQ58</accession>
<name>A0A1V4IQ58_9CLOT</name>
<evidence type="ECO:0000313" key="2">
    <source>
        <dbReference type="EMBL" id="OPJ62152.1"/>
    </source>
</evidence>
<feature type="domain" description="DUF4097" evidence="1">
    <location>
        <begin position="156"/>
        <end position="318"/>
    </location>
</feature>
<keyword evidence="3" id="KW-1185">Reference proteome</keyword>